<evidence type="ECO:0000256" key="6">
    <source>
        <dbReference type="ARBA" id="ARBA00023136"/>
    </source>
</evidence>
<feature type="transmembrane region" description="Helical" evidence="7">
    <location>
        <begin position="139"/>
        <end position="161"/>
    </location>
</feature>
<name>S4XI24_SORCE</name>
<dbReference type="eggNOG" id="COG0477">
    <property type="taxonomic scope" value="Bacteria"/>
</dbReference>
<dbReference type="Gene3D" id="1.20.1250.20">
    <property type="entry name" value="MFS general substrate transporter like domains"/>
    <property type="match status" value="1"/>
</dbReference>
<dbReference type="STRING" id="1254432.SCE1572_09700"/>
<dbReference type="InterPro" id="IPR011701">
    <property type="entry name" value="MFS"/>
</dbReference>
<comment type="subcellular location">
    <subcellularLocation>
        <location evidence="1">Cell membrane</location>
        <topology evidence="1">Multi-pass membrane protein</topology>
    </subcellularLocation>
</comment>
<evidence type="ECO:0000256" key="1">
    <source>
        <dbReference type="ARBA" id="ARBA00004651"/>
    </source>
</evidence>
<dbReference type="Gene3D" id="1.20.1720.10">
    <property type="entry name" value="Multidrug resistance protein D"/>
    <property type="match status" value="1"/>
</dbReference>
<dbReference type="KEGG" id="scu:SCE1572_09700"/>
<dbReference type="PROSITE" id="PS50850">
    <property type="entry name" value="MFS"/>
    <property type="match status" value="1"/>
</dbReference>
<dbReference type="InterPro" id="IPR020846">
    <property type="entry name" value="MFS_dom"/>
</dbReference>
<dbReference type="PANTHER" id="PTHR23501">
    <property type="entry name" value="MAJOR FACILITATOR SUPERFAMILY"/>
    <property type="match status" value="1"/>
</dbReference>
<feature type="transmembrane region" description="Helical" evidence="7">
    <location>
        <begin position="454"/>
        <end position="474"/>
    </location>
</feature>
<accession>S4XI24</accession>
<sequence length="495" mass="51005">MASERKTHRALTVVGLILSLAMAALESTVVATAMPTVIGDLGGIQQYAWVTTAYLLTSSVLVPICGKLSDIYGRKPVMLFGIAVFLIGSIASGAARSMPQLIAFRALQGAGAGAMQPMAMTISGDIFDLNERARIQGVFGAAWGLFGIIGPMVGGLIVHYFSWRWVFYMNIPFGIASVALVASAFHERIDKRPHALDFLGAGLLSAGVVALLLATGRLGGGTTLFASIAAAALFAAFFAVERRAPEPMIPLPLFRRPVMLTSNVAGAILGGAMMGTITFVPLFVQGVLRGTPTEAGSAIAPMLIGWPVASAIGGRLIPRVGFRPLIWAGLGFTAAAGLALAIGGAHDTPLMLRATTLVFGVGMGLSNVALLIAVQSSVAWDQRGIATASTMFSRLLGGVVAVGVMGGVLTAELAKDPTIPADAASRLLTAEGARGLDPSILQHLGEALTSGITTVFWIIAGMGLVGFVVALWFPHVPLQAADDKAVAPPSEAGIG</sequence>
<feature type="transmembrane region" description="Helical" evidence="7">
    <location>
        <begin position="357"/>
        <end position="380"/>
    </location>
</feature>
<evidence type="ECO:0000259" key="8">
    <source>
        <dbReference type="PROSITE" id="PS50850"/>
    </source>
</evidence>
<evidence type="ECO:0000256" key="3">
    <source>
        <dbReference type="ARBA" id="ARBA00022475"/>
    </source>
</evidence>
<dbReference type="OrthoDB" id="9807274at2"/>
<dbReference type="PANTHER" id="PTHR23501:SF191">
    <property type="entry name" value="VACUOLAR BASIC AMINO ACID TRANSPORTER 4"/>
    <property type="match status" value="1"/>
</dbReference>
<keyword evidence="3" id="KW-1003">Cell membrane</keyword>
<dbReference type="GO" id="GO:0022857">
    <property type="term" value="F:transmembrane transporter activity"/>
    <property type="evidence" value="ECO:0007669"/>
    <property type="project" value="InterPro"/>
</dbReference>
<dbReference type="SUPFAM" id="SSF103473">
    <property type="entry name" value="MFS general substrate transporter"/>
    <property type="match status" value="1"/>
</dbReference>
<keyword evidence="2" id="KW-0813">Transport</keyword>
<feature type="transmembrane region" description="Helical" evidence="7">
    <location>
        <begin position="222"/>
        <end position="240"/>
    </location>
</feature>
<dbReference type="CDD" id="cd17502">
    <property type="entry name" value="MFS_Azr1_MDR_like"/>
    <property type="match status" value="1"/>
</dbReference>
<dbReference type="PATRIC" id="fig|1254432.3.peg.2166"/>
<evidence type="ECO:0000313" key="9">
    <source>
        <dbReference type="EMBL" id="AGP32196.1"/>
    </source>
</evidence>
<evidence type="ECO:0000256" key="5">
    <source>
        <dbReference type="ARBA" id="ARBA00022989"/>
    </source>
</evidence>
<feature type="transmembrane region" description="Helical" evidence="7">
    <location>
        <begin position="295"/>
        <end position="313"/>
    </location>
</feature>
<dbReference type="EMBL" id="CP003969">
    <property type="protein sequence ID" value="AGP32196.1"/>
    <property type="molecule type" value="Genomic_DNA"/>
</dbReference>
<evidence type="ECO:0000256" key="2">
    <source>
        <dbReference type="ARBA" id="ARBA00022448"/>
    </source>
</evidence>
<dbReference type="Proteomes" id="UP000014803">
    <property type="component" value="Chromosome"/>
</dbReference>
<feature type="domain" description="Major facilitator superfamily (MFS) profile" evidence="8">
    <location>
        <begin position="12"/>
        <end position="478"/>
    </location>
</feature>
<dbReference type="PRINTS" id="PR01036">
    <property type="entry name" value="TCRTETB"/>
</dbReference>
<keyword evidence="6 7" id="KW-0472">Membrane</keyword>
<keyword evidence="5 7" id="KW-1133">Transmembrane helix</keyword>
<dbReference type="RefSeq" id="WP_020733921.1">
    <property type="nucleotide sequence ID" value="NC_021658.1"/>
</dbReference>
<feature type="transmembrane region" description="Helical" evidence="7">
    <location>
        <begin position="77"/>
        <end position="95"/>
    </location>
</feature>
<dbReference type="AlphaFoldDB" id="S4XI24"/>
<feature type="transmembrane region" description="Helical" evidence="7">
    <location>
        <begin position="260"/>
        <end position="283"/>
    </location>
</feature>
<organism evidence="9 10">
    <name type="scientific">Sorangium cellulosum So0157-2</name>
    <dbReference type="NCBI Taxonomy" id="1254432"/>
    <lineage>
        <taxon>Bacteria</taxon>
        <taxon>Pseudomonadati</taxon>
        <taxon>Myxococcota</taxon>
        <taxon>Polyangia</taxon>
        <taxon>Polyangiales</taxon>
        <taxon>Polyangiaceae</taxon>
        <taxon>Sorangium</taxon>
    </lineage>
</organism>
<dbReference type="FunFam" id="1.20.1720.10:FF:000004">
    <property type="entry name" value="EmrB/QacA family drug resistance transporter"/>
    <property type="match status" value="1"/>
</dbReference>
<evidence type="ECO:0000256" key="4">
    <source>
        <dbReference type="ARBA" id="ARBA00022692"/>
    </source>
</evidence>
<feature type="transmembrane region" description="Helical" evidence="7">
    <location>
        <begin position="167"/>
        <end position="186"/>
    </location>
</feature>
<dbReference type="Pfam" id="PF07690">
    <property type="entry name" value="MFS_1"/>
    <property type="match status" value="1"/>
</dbReference>
<feature type="transmembrane region" description="Helical" evidence="7">
    <location>
        <begin position="198"/>
        <end position="216"/>
    </location>
</feature>
<dbReference type="InterPro" id="IPR036259">
    <property type="entry name" value="MFS_trans_sf"/>
</dbReference>
<feature type="transmembrane region" description="Helical" evidence="7">
    <location>
        <begin position="325"/>
        <end position="345"/>
    </location>
</feature>
<evidence type="ECO:0000256" key="7">
    <source>
        <dbReference type="SAM" id="Phobius"/>
    </source>
</evidence>
<protein>
    <submittedName>
        <fullName evidence="9">MFS transporter</fullName>
    </submittedName>
</protein>
<keyword evidence="4 7" id="KW-0812">Transmembrane</keyword>
<evidence type="ECO:0000313" key="10">
    <source>
        <dbReference type="Proteomes" id="UP000014803"/>
    </source>
</evidence>
<gene>
    <name evidence="9" type="ORF">SCE1572_09700</name>
</gene>
<reference evidence="9 10" key="1">
    <citation type="journal article" date="2013" name="Sci. Rep.">
        <title>Extraordinary expansion of a Sorangium cellulosum genome from an alkaline milieu.</title>
        <authorList>
            <person name="Han K."/>
            <person name="Li Z.F."/>
            <person name="Peng R."/>
            <person name="Zhu L.P."/>
            <person name="Zhou T."/>
            <person name="Wang L.G."/>
            <person name="Li S.G."/>
            <person name="Zhang X.B."/>
            <person name="Hu W."/>
            <person name="Wu Z.H."/>
            <person name="Qin N."/>
            <person name="Li Y.Z."/>
        </authorList>
    </citation>
    <scope>NUCLEOTIDE SEQUENCE [LARGE SCALE GENOMIC DNA]</scope>
    <source>
        <strain evidence="9 10">So0157-2</strain>
    </source>
</reference>
<feature type="transmembrane region" description="Helical" evidence="7">
    <location>
        <begin position="392"/>
        <end position="411"/>
    </location>
</feature>
<dbReference type="HOGENOM" id="CLU_000960_22_3_7"/>
<proteinExistence type="predicted"/>
<dbReference type="GO" id="GO:0005886">
    <property type="term" value="C:plasma membrane"/>
    <property type="evidence" value="ECO:0007669"/>
    <property type="project" value="UniProtKB-SubCell"/>
</dbReference>